<dbReference type="Pfam" id="PF03221">
    <property type="entry name" value="HTH_Tnp_Tc5"/>
    <property type="match status" value="1"/>
</dbReference>
<evidence type="ECO:0000259" key="4">
    <source>
        <dbReference type="PROSITE" id="PS51253"/>
    </source>
</evidence>
<evidence type="ECO:0000256" key="2">
    <source>
        <dbReference type="ARBA" id="ARBA00023242"/>
    </source>
</evidence>
<keyword evidence="1" id="KW-0238">DNA-binding</keyword>
<dbReference type="AlphaFoldDB" id="A0A6A6FNG0"/>
<dbReference type="GO" id="GO:0003677">
    <property type="term" value="F:DNA binding"/>
    <property type="evidence" value="ECO:0007669"/>
    <property type="project" value="UniProtKB-KW"/>
</dbReference>
<feature type="region of interest" description="Disordered" evidence="3">
    <location>
        <begin position="1"/>
        <end position="63"/>
    </location>
</feature>
<dbReference type="GO" id="GO:0005634">
    <property type="term" value="C:nucleus"/>
    <property type="evidence" value="ECO:0007669"/>
    <property type="project" value="TreeGrafter"/>
</dbReference>
<dbReference type="InterPro" id="IPR050863">
    <property type="entry name" value="CenT-Element_Derived"/>
</dbReference>
<feature type="compositionally biased region" description="Low complexity" evidence="3">
    <location>
        <begin position="12"/>
        <end position="22"/>
    </location>
</feature>
<dbReference type="PANTHER" id="PTHR19303">
    <property type="entry name" value="TRANSPOSON"/>
    <property type="match status" value="1"/>
</dbReference>
<evidence type="ECO:0000313" key="6">
    <source>
        <dbReference type="Proteomes" id="UP000799539"/>
    </source>
</evidence>
<dbReference type="SUPFAM" id="SSF46689">
    <property type="entry name" value="Homeodomain-like"/>
    <property type="match status" value="2"/>
</dbReference>
<dbReference type="SMART" id="SM00674">
    <property type="entry name" value="CENPB"/>
    <property type="match status" value="1"/>
</dbReference>
<proteinExistence type="predicted"/>
<keyword evidence="2" id="KW-0539">Nucleus</keyword>
<dbReference type="PROSITE" id="PS51253">
    <property type="entry name" value="HTH_CENPB"/>
    <property type="match status" value="1"/>
</dbReference>
<feature type="region of interest" description="Disordered" evidence="3">
    <location>
        <begin position="256"/>
        <end position="295"/>
    </location>
</feature>
<gene>
    <name evidence="5" type="ORF">CERZMDRAFT_95319</name>
</gene>
<sequence length="541" mass="58442">MADDDRSTAYRSSPPTHWTHFPTHPHSHHGTPAQEYPGFNFASPQLPMEPSAFASGMHQRPMHHHQLQPLVTGMPQWPSMLNSQGPASYPPVYQQPVQPLQPLSAGPLLTPVSATSTRSTSTPRKTLTDLDRKRMCQYAEEHPNSKQTEIGAIFGVERSTVSKVLRQREKYLFQDDGSRSPVKRAKGRSPDIERALAVWAKNQEKKGNPLSDEMIRAQARAFAATTTSPDNHVPLSSSWIEKFKLKNNLMGARSRKASLAPDDPDFGAAVSSSSHTPGDASPISPSGLGSPSPIDLQRVQSQDSLKNESPDGYIDFGSHRQGVFHSQSTTSLNSAFTDTAPSSFSPGPLSPGTSPFFTPDSGTAPSPFIPTPNPRPIAAVPPTSNSHRPRSRTFPRIDQFSSSPGDAATPKYTTNGSTLDSPMEEPPDPLISLDEAVSPHNGSTATIHPSSMLHDHNSMGPPPLPSHIESSSRRGSTKSATATSPEEARQALQIVLAFFEQQPQGFLDFNESVTMGKLMEKLRLQSSHPSQAANGGINSAS</sequence>
<dbReference type="Proteomes" id="UP000799539">
    <property type="component" value="Unassembled WGS sequence"/>
</dbReference>
<dbReference type="EMBL" id="ML992667">
    <property type="protein sequence ID" value="KAF2214943.1"/>
    <property type="molecule type" value="Genomic_DNA"/>
</dbReference>
<dbReference type="OrthoDB" id="9909311at2759"/>
<dbReference type="InterPro" id="IPR007889">
    <property type="entry name" value="HTH_Psq"/>
</dbReference>
<evidence type="ECO:0000256" key="3">
    <source>
        <dbReference type="SAM" id="MobiDB-lite"/>
    </source>
</evidence>
<dbReference type="Pfam" id="PF04218">
    <property type="entry name" value="CENP-B_N"/>
    <property type="match status" value="1"/>
</dbReference>
<keyword evidence="6" id="KW-1185">Reference proteome</keyword>
<evidence type="ECO:0000256" key="1">
    <source>
        <dbReference type="ARBA" id="ARBA00023125"/>
    </source>
</evidence>
<feature type="compositionally biased region" description="Low complexity" evidence="3">
    <location>
        <begin position="341"/>
        <end position="357"/>
    </location>
</feature>
<feature type="compositionally biased region" description="Polar residues" evidence="3">
    <location>
        <begin position="473"/>
        <end position="484"/>
    </location>
</feature>
<organism evidence="5 6">
    <name type="scientific">Cercospora zeae-maydis SCOH1-5</name>
    <dbReference type="NCBI Taxonomy" id="717836"/>
    <lineage>
        <taxon>Eukaryota</taxon>
        <taxon>Fungi</taxon>
        <taxon>Dikarya</taxon>
        <taxon>Ascomycota</taxon>
        <taxon>Pezizomycotina</taxon>
        <taxon>Dothideomycetes</taxon>
        <taxon>Dothideomycetidae</taxon>
        <taxon>Mycosphaerellales</taxon>
        <taxon>Mycosphaerellaceae</taxon>
        <taxon>Cercospora</taxon>
    </lineage>
</organism>
<reference evidence="5" key="1">
    <citation type="journal article" date="2020" name="Stud. Mycol.">
        <title>101 Dothideomycetes genomes: a test case for predicting lifestyles and emergence of pathogens.</title>
        <authorList>
            <person name="Haridas S."/>
            <person name="Albert R."/>
            <person name="Binder M."/>
            <person name="Bloem J."/>
            <person name="Labutti K."/>
            <person name="Salamov A."/>
            <person name="Andreopoulos B."/>
            <person name="Baker S."/>
            <person name="Barry K."/>
            <person name="Bills G."/>
            <person name="Bluhm B."/>
            <person name="Cannon C."/>
            <person name="Castanera R."/>
            <person name="Culley D."/>
            <person name="Daum C."/>
            <person name="Ezra D."/>
            <person name="Gonzalez J."/>
            <person name="Henrissat B."/>
            <person name="Kuo A."/>
            <person name="Liang C."/>
            <person name="Lipzen A."/>
            <person name="Lutzoni F."/>
            <person name="Magnuson J."/>
            <person name="Mondo S."/>
            <person name="Nolan M."/>
            <person name="Ohm R."/>
            <person name="Pangilinan J."/>
            <person name="Park H.-J."/>
            <person name="Ramirez L."/>
            <person name="Alfaro M."/>
            <person name="Sun H."/>
            <person name="Tritt A."/>
            <person name="Yoshinaga Y."/>
            <person name="Zwiers L.-H."/>
            <person name="Turgeon B."/>
            <person name="Goodwin S."/>
            <person name="Spatafora J."/>
            <person name="Crous P."/>
            <person name="Grigoriev I."/>
        </authorList>
    </citation>
    <scope>NUCLEOTIDE SEQUENCE</scope>
    <source>
        <strain evidence="5">SCOH1-5</strain>
    </source>
</reference>
<feature type="compositionally biased region" description="Low complexity" evidence="3">
    <location>
        <begin position="281"/>
        <end position="294"/>
    </location>
</feature>
<dbReference type="Gene3D" id="1.10.10.60">
    <property type="entry name" value="Homeodomain-like"/>
    <property type="match status" value="2"/>
</dbReference>
<dbReference type="InterPro" id="IPR006600">
    <property type="entry name" value="HTH_CenpB_DNA-bd_dom"/>
</dbReference>
<name>A0A6A6FNG0_9PEZI</name>
<feature type="compositionally biased region" description="Polar residues" evidence="3">
    <location>
        <begin position="411"/>
        <end position="420"/>
    </location>
</feature>
<dbReference type="PANTHER" id="PTHR19303:SF70">
    <property type="entry name" value="HTH CENPB-TYPE DOMAIN-CONTAINING PROTEIN"/>
    <property type="match status" value="1"/>
</dbReference>
<feature type="region of interest" description="Disordered" evidence="3">
    <location>
        <begin position="334"/>
        <end position="486"/>
    </location>
</feature>
<dbReference type="InterPro" id="IPR009057">
    <property type="entry name" value="Homeodomain-like_sf"/>
</dbReference>
<feature type="domain" description="HTH CENPB-type" evidence="4">
    <location>
        <begin position="180"/>
        <end position="253"/>
    </location>
</feature>
<evidence type="ECO:0000313" key="5">
    <source>
        <dbReference type="EMBL" id="KAF2214943.1"/>
    </source>
</evidence>
<protein>
    <recommendedName>
        <fullName evidence="4">HTH CENPB-type domain-containing protein</fullName>
    </recommendedName>
</protein>
<accession>A0A6A6FNG0</accession>
<feature type="compositionally biased region" description="Polar residues" evidence="3">
    <location>
        <begin position="440"/>
        <end position="449"/>
    </location>
</feature>